<name>A0A5J4SGN0_9ZZZZ</name>
<organism evidence="7">
    <name type="scientific">termite gut metagenome</name>
    <dbReference type="NCBI Taxonomy" id="433724"/>
    <lineage>
        <taxon>unclassified sequences</taxon>
        <taxon>metagenomes</taxon>
        <taxon>organismal metagenomes</taxon>
    </lineage>
</organism>
<keyword evidence="3" id="KW-0472">Membrane</keyword>
<evidence type="ECO:0000256" key="1">
    <source>
        <dbReference type="ARBA" id="ARBA00004442"/>
    </source>
</evidence>
<evidence type="ECO:0000313" key="7">
    <source>
        <dbReference type="EMBL" id="KAA6344423.1"/>
    </source>
</evidence>
<evidence type="ECO:0000259" key="6">
    <source>
        <dbReference type="Pfam" id="PF14322"/>
    </source>
</evidence>
<protein>
    <submittedName>
        <fullName evidence="7">RagB/SusD family nutrient uptake outer membrane protein</fullName>
    </submittedName>
</protein>
<reference evidence="7" key="1">
    <citation type="submission" date="2019-03" db="EMBL/GenBank/DDBJ databases">
        <title>Single cell metagenomics reveals metabolic interactions within the superorganism composed of flagellate Streblomastix strix and complex community of Bacteroidetes bacteria on its surface.</title>
        <authorList>
            <person name="Treitli S.C."/>
            <person name="Kolisko M."/>
            <person name="Husnik F."/>
            <person name="Keeling P."/>
            <person name="Hampl V."/>
        </authorList>
    </citation>
    <scope>NUCLEOTIDE SEQUENCE</scope>
    <source>
        <strain evidence="7">STM</strain>
    </source>
</reference>
<feature type="domain" description="RagB/SusD" evidence="5">
    <location>
        <begin position="287"/>
        <end position="600"/>
    </location>
</feature>
<comment type="subcellular location">
    <subcellularLocation>
        <location evidence="1">Cell outer membrane</location>
    </subcellularLocation>
</comment>
<evidence type="ECO:0000256" key="2">
    <source>
        <dbReference type="ARBA" id="ARBA00022729"/>
    </source>
</evidence>
<accession>A0A5J4SGN0</accession>
<evidence type="ECO:0000256" key="3">
    <source>
        <dbReference type="ARBA" id="ARBA00023136"/>
    </source>
</evidence>
<proteinExistence type="predicted"/>
<dbReference type="InterPro" id="IPR012944">
    <property type="entry name" value="SusD_RagB_dom"/>
</dbReference>
<dbReference type="Gene3D" id="1.25.40.390">
    <property type="match status" value="1"/>
</dbReference>
<dbReference type="Pfam" id="PF14322">
    <property type="entry name" value="SusD-like_3"/>
    <property type="match status" value="1"/>
</dbReference>
<dbReference type="GO" id="GO:0009279">
    <property type="term" value="C:cell outer membrane"/>
    <property type="evidence" value="ECO:0007669"/>
    <property type="project" value="UniProtKB-SubCell"/>
</dbReference>
<dbReference type="InterPro" id="IPR011990">
    <property type="entry name" value="TPR-like_helical_dom_sf"/>
</dbReference>
<evidence type="ECO:0000259" key="5">
    <source>
        <dbReference type="Pfam" id="PF07980"/>
    </source>
</evidence>
<keyword evidence="4" id="KW-0998">Cell outer membrane</keyword>
<dbReference type="PROSITE" id="PS51257">
    <property type="entry name" value="PROKAR_LIPOPROTEIN"/>
    <property type="match status" value="1"/>
</dbReference>
<evidence type="ECO:0000256" key="4">
    <source>
        <dbReference type="ARBA" id="ARBA00023237"/>
    </source>
</evidence>
<keyword evidence="2" id="KW-0732">Signal</keyword>
<dbReference type="AlphaFoldDB" id="A0A5J4SGN0"/>
<dbReference type="InterPro" id="IPR033985">
    <property type="entry name" value="SusD-like_N"/>
</dbReference>
<gene>
    <name evidence="7" type="ORF">EZS27_007938</name>
</gene>
<feature type="domain" description="SusD-like N-terminal" evidence="6">
    <location>
        <begin position="24"/>
        <end position="218"/>
    </location>
</feature>
<comment type="caution">
    <text evidence="7">The sequence shown here is derived from an EMBL/GenBank/DDBJ whole genome shotgun (WGS) entry which is preliminary data.</text>
</comment>
<dbReference type="Pfam" id="PF07980">
    <property type="entry name" value="SusD_RagB"/>
    <property type="match status" value="1"/>
</dbReference>
<dbReference type="SUPFAM" id="SSF48452">
    <property type="entry name" value="TPR-like"/>
    <property type="match status" value="1"/>
</dbReference>
<dbReference type="EMBL" id="SNRY01000218">
    <property type="protein sequence ID" value="KAA6344423.1"/>
    <property type="molecule type" value="Genomic_DNA"/>
</dbReference>
<sequence length="602" mass="67814">MKRIKYIYILSAIVLLVACQDDLLDTNPYDAVSSGKMWTSESLVDQGVIGVYNILREGTVGLGLYVFEAYGVAADSRDVTVLTSGNAIPSTGVFLDYWKEHYEGIHRANDAIKNLPESSAVSEEKKARLIAECKFLRAYFYYKLNLVYKGVPLYLEPLELADLTRPRELEETIWQTVITDLTDCIAEPNLPNRYEKGNANYGHITKSAAYALRGKVYLCTKEWSKAEADFKKVGELGHKLFEGGYKQLFKEANEQCEEMIFSVQCTGDQIGADGATGTVYYGNQMTFRFGSRVAANTTGAGGGGWNTYLVNTDFVDTYENKDGRKFNWDDVISNYTSMTPAERSVYFLRNGLQPGEITTFRNAGAKMDEYDPSNNEARITAAYTNRDPRLLATVITPYSTYLGSMVAADYTFTLRWPYRSDAEPYLDIRTDTNTRFYYLFRKFVGEGTAEVPLRRCSPIDVPLIRYADVVLSLAEALNEQGKTGEAIAEVNKVRKRAGLAEFGSAAYEGIPVGGQDDVKERIQNERRWEFAGEGVSFFDEFRLKTWKKTKFGDGSTNVGLKQVWGDLQRQIAWAGDQLWAWPIPLTERQMNSALEQNPGWIE</sequence>